<dbReference type="Pfam" id="PF06821">
    <property type="entry name" value="Ser_hydrolase"/>
    <property type="match status" value="1"/>
</dbReference>
<reference evidence="1 2" key="1">
    <citation type="submission" date="2016-12" db="EMBL/GenBank/DDBJ databases">
        <title>Marinobacter lutaoensis whole genome sequencing.</title>
        <authorList>
            <person name="Verma A."/>
            <person name="Krishnamurthi S."/>
        </authorList>
    </citation>
    <scope>NUCLEOTIDE SEQUENCE [LARGE SCALE GENOMIC DNA]</scope>
    <source>
        <strain evidence="1 2">T5054</strain>
    </source>
</reference>
<organism evidence="1 2">
    <name type="scientific">Marinobacter lutaoensis</name>
    <dbReference type="NCBI Taxonomy" id="135739"/>
    <lineage>
        <taxon>Bacteria</taxon>
        <taxon>Pseudomonadati</taxon>
        <taxon>Pseudomonadota</taxon>
        <taxon>Gammaproteobacteria</taxon>
        <taxon>Pseudomonadales</taxon>
        <taxon>Marinobacteraceae</taxon>
        <taxon>Marinobacter</taxon>
    </lineage>
</organism>
<evidence type="ECO:0000313" key="1">
    <source>
        <dbReference type="EMBL" id="ONF43799.1"/>
    </source>
</evidence>
<dbReference type="RefSeq" id="WP_076724319.1">
    <property type="nucleotide sequence ID" value="NZ_MSCW01000006.1"/>
</dbReference>
<comment type="caution">
    <text evidence="1">The sequence shown here is derived from an EMBL/GenBank/DDBJ whole genome shotgun (WGS) entry which is preliminary data.</text>
</comment>
<dbReference type="AlphaFoldDB" id="A0A1V2DTH3"/>
<dbReference type="InterPro" id="IPR010662">
    <property type="entry name" value="RBBP9/YdeN"/>
</dbReference>
<dbReference type="OrthoDB" id="9804993at2"/>
<gene>
    <name evidence="1" type="ORF">BTO32_09105</name>
</gene>
<sequence>MTSHQIIRLLMLPGIGGSGPGHWQTLWASRQIGCRRFQPADWDRPDLADWLQALDEAIGECAAPVVLVAHSLSCLLVAHWALRPGIGEDLPHRIAQVRGAFLVAVPDPGAPVFPVEARAFGPAPTGPLPFPALVVASSDDPYGSLEHARRMAMGWAAGCVEVGALGHINAASGVGAWDTGWHLLQAFGAGLRLQMPASTTQRSATASPRP</sequence>
<dbReference type="STRING" id="135739.BTO32_09105"/>
<proteinExistence type="predicted"/>
<keyword evidence="2" id="KW-1185">Reference proteome</keyword>
<dbReference type="InterPro" id="IPR029058">
    <property type="entry name" value="AB_hydrolase_fold"/>
</dbReference>
<dbReference type="Gene3D" id="3.40.50.1820">
    <property type="entry name" value="alpha/beta hydrolase"/>
    <property type="match status" value="1"/>
</dbReference>
<dbReference type="SUPFAM" id="SSF53474">
    <property type="entry name" value="alpha/beta-Hydrolases"/>
    <property type="match status" value="1"/>
</dbReference>
<dbReference type="EMBL" id="MSCW01000006">
    <property type="protein sequence ID" value="ONF43799.1"/>
    <property type="molecule type" value="Genomic_DNA"/>
</dbReference>
<dbReference type="GO" id="GO:0016787">
    <property type="term" value="F:hydrolase activity"/>
    <property type="evidence" value="ECO:0007669"/>
    <property type="project" value="InterPro"/>
</dbReference>
<dbReference type="Proteomes" id="UP000189339">
    <property type="component" value="Unassembled WGS sequence"/>
</dbReference>
<evidence type="ECO:0000313" key="2">
    <source>
        <dbReference type="Proteomes" id="UP000189339"/>
    </source>
</evidence>
<accession>A0A1V2DTH3</accession>
<name>A0A1V2DTH3_9GAMM</name>
<protein>
    <recommendedName>
        <fullName evidence="3">Alpha/beta hydrolase</fullName>
    </recommendedName>
</protein>
<evidence type="ECO:0008006" key="3">
    <source>
        <dbReference type="Google" id="ProtNLM"/>
    </source>
</evidence>